<evidence type="ECO:0000256" key="1">
    <source>
        <dbReference type="ARBA" id="ARBA00004141"/>
    </source>
</evidence>
<evidence type="ECO:0000259" key="7">
    <source>
        <dbReference type="PROSITE" id="PS50850"/>
    </source>
</evidence>
<dbReference type="EMBL" id="AP019514">
    <property type="protein sequence ID" value="BBI59365.1"/>
    <property type="molecule type" value="Genomic_DNA"/>
</dbReference>
<dbReference type="PANTHER" id="PTHR42718">
    <property type="entry name" value="MAJOR FACILITATOR SUPERFAMILY MULTIDRUG TRANSPORTER MFSC"/>
    <property type="match status" value="1"/>
</dbReference>
<evidence type="ECO:0000256" key="6">
    <source>
        <dbReference type="SAM" id="Phobius"/>
    </source>
</evidence>
<feature type="transmembrane region" description="Helical" evidence="6">
    <location>
        <begin position="88"/>
        <end position="108"/>
    </location>
</feature>
<keyword evidence="5 6" id="KW-0472">Membrane</keyword>
<dbReference type="GO" id="GO:0016020">
    <property type="term" value="C:membrane"/>
    <property type="evidence" value="ECO:0007669"/>
    <property type="project" value="UniProtKB-SubCell"/>
</dbReference>
<dbReference type="SUPFAM" id="SSF103473">
    <property type="entry name" value="MFS general substrate transporter"/>
    <property type="match status" value="1"/>
</dbReference>
<gene>
    <name evidence="8" type="ORF">HSBAA_06710</name>
</gene>
<dbReference type="InterPro" id="IPR011701">
    <property type="entry name" value="MFS"/>
</dbReference>
<dbReference type="PANTHER" id="PTHR42718:SF9">
    <property type="entry name" value="MAJOR FACILITATOR SUPERFAMILY MULTIDRUG TRANSPORTER MFSC"/>
    <property type="match status" value="1"/>
</dbReference>
<dbReference type="InterPro" id="IPR020846">
    <property type="entry name" value="MFS_dom"/>
</dbReference>
<feature type="domain" description="Major facilitator superfamily (MFS) profile" evidence="7">
    <location>
        <begin position="21"/>
        <end position="119"/>
    </location>
</feature>
<feature type="transmembrane region" description="Helical" evidence="6">
    <location>
        <begin position="63"/>
        <end position="82"/>
    </location>
</feature>
<dbReference type="InterPro" id="IPR036259">
    <property type="entry name" value="MFS_trans_sf"/>
</dbReference>
<evidence type="ECO:0000313" key="8">
    <source>
        <dbReference type="EMBL" id="BBI59365.1"/>
    </source>
</evidence>
<evidence type="ECO:0000256" key="5">
    <source>
        <dbReference type="ARBA" id="ARBA00023136"/>
    </source>
</evidence>
<dbReference type="AlphaFoldDB" id="A0A455U0V3"/>
<dbReference type="Pfam" id="PF07690">
    <property type="entry name" value="MFS_1"/>
    <property type="match status" value="1"/>
</dbReference>
<evidence type="ECO:0000256" key="2">
    <source>
        <dbReference type="ARBA" id="ARBA00022448"/>
    </source>
</evidence>
<dbReference type="Proteomes" id="UP000320231">
    <property type="component" value="Chromosome"/>
</dbReference>
<keyword evidence="3 6" id="KW-0812">Transmembrane</keyword>
<organism evidence="8 9">
    <name type="scientific">Vreelandella sulfidaeris</name>
    <dbReference type="NCBI Taxonomy" id="115553"/>
    <lineage>
        <taxon>Bacteria</taxon>
        <taxon>Pseudomonadati</taxon>
        <taxon>Pseudomonadota</taxon>
        <taxon>Gammaproteobacteria</taxon>
        <taxon>Oceanospirillales</taxon>
        <taxon>Halomonadaceae</taxon>
        <taxon>Vreelandella</taxon>
    </lineage>
</organism>
<dbReference type="PROSITE" id="PS50850">
    <property type="entry name" value="MFS"/>
    <property type="match status" value="1"/>
</dbReference>
<keyword evidence="4 6" id="KW-1133">Transmembrane helix</keyword>
<feature type="transmembrane region" description="Helical" evidence="6">
    <location>
        <begin position="20"/>
        <end position="43"/>
    </location>
</feature>
<dbReference type="GO" id="GO:0022857">
    <property type="term" value="F:transmembrane transporter activity"/>
    <property type="evidence" value="ECO:0007669"/>
    <property type="project" value="InterPro"/>
</dbReference>
<sequence>MRLFETRPGDDGLPGPERALAVLALVTGTLMAVVDTTMINLALPTIAADLNVSASRAVWITNLFQVVCAAFLLVFAGISELITRRRLYLFGLATFVVAALGLRYRVIWKRCWYFAPFRD</sequence>
<keyword evidence="2" id="KW-0813">Transport</keyword>
<evidence type="ECO:0000256" key="4">
    <source>
        <dbReference type="ARBA" id="ARBA00022989"/>
    </source>
</evidence>
<protein>
    <recommendedName>
        <fullName evidence="7">Major facilitator superfamily (MFS) profile domain-containing protein</fullName>
    </recommendedName>
</protein>
<evidence type="ECO:0000256" key="3">
    <source>
        <dbReference type="ARBA" id="ARBA00022692"/>
    </source>
</evidence>
<dbReference type="KEGG" id="hsr:HSBAA_06710"/>
<reference evidence="8 9" key="1">
    <citation type="journal article" date="2019" name="Microbiol. Resour. Announc.">
        <title>Complete Genome Sequence of Halomonas sulfidaeris Strain Esulfide1 Isolated from a Metal Sulfide Rock at a Depth of 2,200 Meters, Obtained Using Nanopore Sequencing.</title>
        <authorList>
            <person name="Saito M."/>
            <person name="Nishigata A."/>
            <person name="Galipon J."/>
            <person name="Arakawa K."/>
        </authorList>
    </citation>
    <scope>NUCLEOTIDE SEQUENCE [LARGE SCALE GENOMIC DNA]</scope>
    <source>
        <strain evidence="8 9">ATCC BAA-803</strain>
    </source>
</reference>
<evidence type="ECO:0000313" key="9">
    <source>
        <dbReference type="Proteomes" id="UP000320231"/>
    </source>
</evidence>
<name>A0A455U0V3_9GAMM</name>
<accession>A0A455U0V3</accession>
<proteinExistence type="predicted"/>
<dbReference type="Gene3D" id="1.20.1720.10">
    <property type="entry name" value="Multidrug resistance protein D"/>
    <property type="match status" value="1"/>
</dbReference>
<comment type="subcellular location">
    <subcellularLocation>
        <location evidence="1">Membrane</location>
        <topology evidence="1">Multi-pass membrane protein</topology>
    </subcellularLocation>
</comment>